<dbReference type="Gene3D" id="3.30.1490.20">
    <property type="entry name" value="ATP-grasp fold, A domain"/>
    <property type="match status" value="1"/>
</dbReference>
<protein>
    <recommendedName>
        <fullName evidence="5">pyruvate, water dikinase</fullName>
        <ecNumber evidence="5">2.7.9.2</ecNumber>
    </recommendedName>
    <alternativeName>
        <fullName evidence="12">Pyruvate, water dikinase</fullName>
    </alternativeName>
</protein>
<keyword evidence="11" id="KW-0460">Magnesium</keyword>
<evidence type="ECO:0000256" key="3">
    <source>
        <dbReference type="ARBA" id="ARBA00004742"/>
    </source>
</evidence>
<dbReference type="GO" id="GO:0008986">
    <property type="term" value="F:pyruvate, water dikinase activity"/>
    <property type="evidence" value="ECO:0007669"/>
    <property type="project" value="UniProtKB-EC"/>
</dbReference>
<proteinExistence type="inferred from homology"/>
<organism evidence="15 16">
    <name type="scientific">Candidatus Iainarchaeum sp</name>
    <dbReference type="NCBI Taxonomy" id="3101447"/>
    <lineage>
        <taxon>Archaea</taxon>
        <taxon>Candidatus Iainarchaeota</taxon>
        <taxon>Candidatus Iainarchaeia</taxon>
        <taxon>Candidatus Iainarchaeales</taxon>
        <taxon>Candidatus Iainarchaeaceae</taxon>
        <taxon>Candidatus Iainarchaeum</taxon>
    </lineage>
</organism>
<evidence type="ECO:0000256" key="10">
    <source>
        <dbReference type="ARBA" id="ARBA00022840"/>
    </source>
</evidence>
<dbReference type="EC" id="2.7.9.2" evidence="5"/>
<comment type="function">
    <text evidence="2">Catalyzes the phosphorylation of pyruvate to phosphoenolpyruvate.</text>
</comment>
<evidence type="ECO:0000256" key="2">
    <source>
        <dbReference type="ARBA" id="ARBA00002988"/>
    </source>
</evidence>
<evidence type="ECO:0000259" key="14">
    <source>
        <dbReference type="Pfam" id="PF01326"/>
    </source>
</evidence>
<dbReference type="EMBL" id="JAGVWC010000011">
    <property type="protein sequence ID" value="MBS3061914.1"/>
    <property type="molecule type" value="Genomic_DNA"/>
</dbReference>
<dbReference type="FunFam" id="3.30.1490.20:FF:000010">
    <property type="entry name" value="Phosphoenolpyruvate synthase"/>
    <property type="match status" value="1"/>
</dbReference>
<reference evidence="15" key="2">
    <citation type="submission" date="2021-05" db="EMBL/GenBank/DDBJ databases">
        <title>Protein family content uncovers lineage relationships and bacterial pathway maintenance mechanisms in DPANN archaea.</title>
        <authorList>
            <person name="Castelle C.J."/>
            <person name="Meheust R."/>
            <person name="Jaffe A.L."/>
            <person name="Seitz K."/>
            <person name="Gong X."/>
            <person name="Baker B.J."/>
            <person name="Banfield J.F."/>
        </authorList>
    </citation>
    <scope>NUCLEOTIDE SEQUENCE</scope>
    <source>
        <strain evidence="15">RIFCSPLOWO2_01_FULL_AR10_48_17</strain>
    </source>
</reference>
<comment type="catalytic activity">
    <reaction evidence="13">
        <text>pyruvate + ATP + H2O = phosphoenolpyruvate + AMP + phosphate + 2 H(+)</text>
        <dbReference type="Rhea" id="RHEA:11364"/>
        <dbReference type="ChEBI" id="CHEBI:15361"/>
        <dbReference type="ChEBI" id="CHEBI:15377"/>
        <dbReference type="ChEBI" id="CHEBI:15378"/>
        <dbReference type="ChEBI" id="CHEBI:30616"/>
        <dbReference type="ChEBI" id="CHEBI:43474"/>
        <dbReference type="ChEBI" id="CHEBI:58702"/>
        <dbReference type="ChEBI" id="CHEBI:456215"/>
        <dbReference type="EC" id="2.7.9.2"/>
    </reaction>
</comment>
<evidence type="ECO:0000256" key="13">
    <source>
        <dbReference type="ARBA" id="ARBA00047700"/>
    </source>
</evidence>
<dbReference type="Gene3D" id="3.30.470.20">
    <property type="entry name" value="ATP-grasp fold, B domain"/>
    <property type="match status" value="1"/>
</dbReference>
<dbReference type="Pfam" id="PF01326">
    <property type="entry name" value="PPDK_N"/>
    <property type="match status" value="1"/>
</dbReference>
<comment type="similarity">
    <text evidence="4">Belongs to the PEP-utilizing enzyme family.</text>
</comment>
<dbReference type="AlphaFoldDB" id="A0A8T4L5V0"/>
<comment type="caution">
    <text evidence="15">The sequence shown here is derived from an EMBL/GenBank/DDBJ whole genome shotgun (WGS) entry which is preliminary data.</text>
</comment>
<keyword evidence="6" id="KW-0808">Transferase</keyword>
<evidence type="ECO:0000256" key="5">
    <source>
        <dbReference type="ARBA" id="ARBA00011996"/>
    </source>
</evidence>
<dbReference type="SUPFAM" id="SSF56059">
    <property type="entry name" value="Glutathione synthetase ATP-binding domain-like"/>
    <property type="match status" value="1"/>
</dbReference>
<dbReference type="GO" id="GO:0005524">
    <property type="term" value="F:ATP binding"/>
    <property type="evidence" value="ECO:0007669"/>
    <property type="project" value="UniProtKB-KW"/>
</dbReference>
<name>A0A8T4L5V0_9ARCH</name>
<dbReference type="PANTHER" id="PTHR43030:SF1">
    <property type="entry name" value="PHOSPHOENOLPYRUVATE SYNTHASE"/>
    <property type="match status" value="1"/>
</dbReference>
<keyword evidence="9" id="KW-0418">Kinase</keyword>
<dbReference type="Proteomes" id="UP000675968">
    <property type="component" value="Unassembled WGS sequence"/>
</dbReference>
<dbReference type="PANTHER" id="PTHR43030">
    <property type="entry name" value="PHOSPHOENOLPYRUVATE SYNTHASE"/>
    <property type="match status" value="1"/>
</dbReference>
<evidence type="ECO:0000256" key="6">
    <source>
        <dbReference type="ARBA" id="ARBA00022679"/>
    </source>
</evidence>
<accession>A0A8T4L5V0</accession>
<dbReference type="InterPro" id="IPR006319">
    <property type="entry name" value="PEP_synth"/>
</dbReference>
<comment type="pathway">
    <text evidence="3">Carbohydrate biosynthesis; gluconeogenesis.</text>
</comment>
<evidence type="ECO:0000256" key="11">
    <source>
        <dbReference type="ARBA" id="ARBA00022842"/>
    </source>
</evidence>
<feature type="domain" description="Pyruvate phosphate dikinase AMP/ATP-binding" evidence="14">
    <location>
        <begin position="22"/>
        <end position="318"/>
    </location>
</feature>
<evidence type="ECO:0000256" key="1">
    <source>
        <dbReference type="ARBA" id="ARBA00001946"/>
    </source>
</evidence>
<evidence type="ECO:0000256" key="8">
    <source>
        <dbReference type="ARBA" id="ARBA00022741"/>
    </source>
</evidence>
<comment type="cofactor">
    <cofactor evidence="1">
        <name>Mg(2+)</name>
        <dbReference type="ChEBI" id="CHEBI:18420"/>
    </cofactor>
</comment>
<evidence type="ECO:0000313" key="15">
    <source>
        <dbReference type="EMBL" id="MBS3061914.1"/>
    </source>
</evidence>
<evidence type="ECO:0000256" key="4">
    <source>
        <dbReference type="ARBA" id="ARBA00007837"/>
    </source>
</evidence>
<gene>
    <name evidence="15" type="ORF">J4215_05015</name>
</gene>
<dbReference type="InterPro" id="IPR013815">
    <property type="entry name" value="ATP_grasp_subdomain_1"/>
</dbReference>
<evidence type="ECO:0000256" key="9">
    <source>
        <dbReference type="ARBA" id="ARBA00022777"/>
    </source>
</evidence>
<evidence type="ECO:0000256" key="12">
    <source>
        <dbReference type="ARBA" id="ARBA00033470"/>
    </source>
</evidence>
<sequence>MNHMPLEKNIAWFSEIKKKDIPLVGGKGANLGEMFSKFPIPNGFCITIHVFKQFVDENKIHKKIHDLLNKTNVDDSEQLEKTANQIELLILNAQIPQSICDDILADYKKLGKGFVAVRSSATAEDLPDASFAGQQATFLNVKGDDGILEAVKKCWASLYSPRAIFYRESKGFKHEMVLISVVIQEMVNSKKAGVLFTANPVTNARDEMIIEAAFGLGESVVSGMVTPDTLILKKKDLSVVSHTIGGKRIAIIRDEFGQNKEIEIGEEEANSAALSDSEWKALAKEALNIESHYGQPMDIEWAIDDKVYILQARPITTLK</sequence>
<keyword evidence="7" id="KW-0479">Metal-binding</keyword>
<reference evidence="15" key="1">
    <citation type="submission" date="2021-03" db="EMBL/GenBank/DDBJ databases">
        <authorList>
            <person name="Jaffe A."/>
        </authorList>
    </citation>
    <scope>NUCLEOTIDE SEQUENCE</scope>
    <source>
        <strain evidence="15">RIFCSPLOWO2_01_FULL_AR10_48_17</strain>
    </source>
</reference>
<evidence type="ECO:0000256" key="7">
    <source>
        <dbReference type="ARBA" id="ARBA00022723"/>
    </source>
</evidence>
<dbReference type="GO" id="GO:0046872">
    <property type="term" value="F:metal ion binding"/>
    <property type="evidence" value="ECO:0007669"/>
    <property type="project" value="UniProtKB-KW"/>
</dbReference>
<dbReference type="InterPro" id="IPR002192">
    <property type="entry name" value="PPDK_AMP/ATP-bd"/>
</dbReference>
<evidence type="ECO:0000313" key="16">
    <source>
        <dbReference type="Proteomes" id="UP000675968"/>
    </source>
</evidence>
<keyword evidence="10" id="KW-0067">ATP-binding</keyword>
<keyword evidence="8" id="KW-0547">Nucleotide-binding</keyword>